<dbReference type="InterPro" id="IPR053145">
    <property type="entry name" value="AB_hydrolase_Est10"/>
</dbReference>
<organism evidence="4 5">
    <name type="scientific">Alloprevotella rava</name>
    <dbReference type="NCBI Taxonomy" id="671218"/>
    <lineage>
        <taxon>Bacteria</taxon>
        <taxon>Pseudomonadati</taxon>
        <taxon>Bacteroidota</taxon>
        <taxon>Bacteroidia</taxon>
        <taxon>Bacteroidales</taxon>
        <taxon>Prevotellaceae</taxon>
        <taxon>Alloprevotella</taxon>
    </lineage>
</organism>
<feature type="chain" id="PRO_5030745012" description="Alpha/beta fold hydrolase" evidence="1">
    <location>
        <begin position="21"/>
        <end position="414"/>
    </location>
</feature>
<dbReference type="RefSeq" id="WP_183695030.1">
    <property type="nucleotide sequence ID" value="NZ_JACICA010000002.1"/>
</dbReference>
<feature type="domain" description="DUF3887" evidence="3">
    <location>
        <begin position="27"/>
        <end position="116"/>
    </location>
</feature>
<keyword evidence="1" id="KW-0732">Signal</keyword>
<dbReference type="SUPFAM" id="SSF53474">
    <property type="entry name" value="alpha/beta-Hydrolases"/>
    <property type="match status" value="1"/>
</dbReference>
<feature type="signal peptide" evidence="1">
    <location>
        <begin position="1"/>
        <end position="20"/>
    </location>
</feature>
<dbReference type="Pfam" id="PF13026">
    <property type="entry name" value="DUF3887"/>
    <property type="match status" value="1"/>
</dbReference>
<dbReference type="InterPro" id="IPR024981">
    <property type="entry name" value="DUF3887"/>
</dbReference>
<evidence type="ECO:0000256" key="1">
    <source>
        <dbReference type="SAM" id="SignalP"/>
    </source>
</evidence>
<reference evidence="4 5" key="1">
    <citation type="submission" date="2020-08" db="EMBL/GenBank/DDBJ databases">
        <title>Genomic Encyclopedia of Type Strains, Phase IV (KMG-IV): sequencing the most valuable type-strain genomes for metagenomic binning, comparative biology and taxonomic classification.</title>
        <authorList>
            <person name="Goeker M."/>
        </authorList>
    </citation>
    <scope>NUCLEOTIDE SEQUENCE [LARGE SCALE GENOMIC DNA]</scope>
    <source>
        <strain evidence="4 5">DSM 22548</strain>
    </source>
</reference>
<dbReference type="Proteomes" id="UP000541425">
    <property type="component" value="Unassembled WGS sequence"/>
</dbReference>
<evidence type="ECO:0008006" key="6">
    <source>
        <dbReference type="Google" id="ProtNLM"/>
    </source>
</evidence>
<comment type="caution">
    <text evidence="4">The sequence shown here is derived from an EMBL/GenBank/DDBJ whole genome shotgun (WGS) entry which is preliminary data.</text>
</comment>
<evidence type="ECO:0000259" key="2">
    <source>
        <dbReference type="Pfam" id="PF12697"/>
    </source>
</evidence>
<sequence>MKHRISILFGLLLCLSAAVAQDFGRSQRVLDWLQQQKGDSVYALCNAEMKAALSAQQLGEIYAQLVQQAGTENGRGEWERTVVEGGIEVDGIRLDFSQTSLMALLSWNGEGQLCGLFFRPTTPPQTVAVGGTENREVQIENGKIFLPGTLTLPTERKKPVALAVLLAGSGPCDRNETIGPNALLRDLADSLALHGIASIRYDKRTLVYGSACIEISGGMDYDKEIVDDALAALQQVGALPEVDARRIFVVGHSLSGMLLPRIAQRATTPLAGMIALAAPARPLAEVMKEQINYLGRLNHIAPTEIDSAYRAALAPLPKEYLKFDRKYRPLRTAQQLTVPMLFIQGGHDYQVRQTDFQLWQQALEKRPNVDFRWMPTLNHLMAESPNMSRPDDYAARQLIATPVVETIVDFIGRH</sequence>
<dbReference type="PANTHER" id="PTHR43265:SF1">
    <property type="entry name" value="ESTERASE ESTD"/>
    <property type="match status" value="1"/>
</dbReference>
<dbReference type="Gene3D" id="3.40.50.1820">
    <property type="entry name" value="alpha/beta hydrolase"/>
    <property type="match status" value="1"/>
</dbReference>
<name>A0A7W5YFL6_9BACT</name>
<protein>
    <recommendedName>
        <fullName evidence="6">Alpha/beta fold hydrolase</fullName>
    </recommendedName>
</protein>
<dbReference type="InterPro" id="IPR029058">
    <property type="entry name" value="AB_hydrolase_fold"/>
</dbReference>
<dbReference type="AlphaFoldDB" id="A0A7W5YFL6"/>
<dbReference type="Pfam" id="PF12697">
    <property type="entry name" value="Abhydrolase_6"/>
    <property type="match status" value="1"/>
</dbReference>
<dbReference type="Gene3D" id="3.10.450.590">
    <property type="match status" value="1"/>
</dbReference>
<dbReference type="PANTHER" id="PTHR43265">
    <property type="entry name" value="ESTERASE ESTD"/>
    <property type="match status" value="1"/>
</dbReference>
<evidence type="ECO:0000259" key="3">
    <source>
        <dbReference type="Pfam" id="PF13026"/>
    </source>
</evidence>
<feature type="domain" description="AB hydrolase-1" evidence="2">
    <location>
        <begin position="196"/>
        <end position="395"/>
    </location>
</feature>
<proteinExistence type="predicted"/>
<gene>
    <name evidence="4" type="ORF">FHS60_000734</name>
</gene>
<accession>A0A7W5YFL6</accession>
<evidence type="ECO:0000313" key="4">
    <source>
        <dbReference type="EMBL" id="MBB3702281.1"/>
    </source>
</evidence>
<dbReference type="GO" id="GO:0052689">
    <property type="term" value="F:carboxylic ester hydrolase activity"/>
    <property type="evidence" value="ECO:0007669"/>
    <property type="project" value="TreeGrafter"/>
</dbReference>
<evidence type="ECO:0000313" key="5">
    <source>
        <dbReference type="Proteomes" id="UP000541425"/>
    </source>
</evidence>
<dbReference type="InterPro" id="IPR000073">
    <property type="entry name" value="AB_hydrolase_1"/>
</dbReference>
<dbReference type="EMBL" id="JACICA010000002">
    <property type="protein sequence ID" value="MBB3702281.1"/>
    <property type="molecule type" value="Genomic_DNA"/>
</dbReference>